<keyword evidence="4" id="KW-1185">Reference proteome</keyword>
<reference evidence="3 4" key="1">
    <citation type="submission" date="2019-03" db="EMBL/GenBank/DDBJ databases">
        <title>Genomic Encyclopedia of Type Strains, Phase IV (KMG-IV): sequencing the most valuable type-strain genomes for metagenomic binning, comparative biology and taxonomic classification.</title>
        <authorList>
            <person name="Goeker M."/>
        </authorList>
    </citation>
    <scope>NUCLEOTIDE SEQUENCE [LARGE SCALE GENOMIC DNA]</scope>
    <source>
        <strain evidence="3 4">DSM 21944</strain>
    </source>
</reference>
<keyword evidence="1" id="KW-1133">Transmembrane helix</keyword>
<dbReference type="GO" id="GO:0005886">
    <property type="term" value="C:plasma membrane"/>
    <property type="evidence" value="ECO:0007669"/>
    <property type="project" value="TreeGrafter"/>
</dbReference>
<feature type="domain" description="Glycosyltransferase 2-like" evidence="2">
    <location>
        <begin position="3"/>
        <end position="167"/>
    </location>
</feature>
<keyword evidence="1" id="KW-0472">Membrane</keyword>
<dbReference type="Pfam" id="PF00535">
    <property type="entry name" value="Glycos_transf_2"/>
    <property type="match status" value="1"/>
</dbReference>
<dbReference type="Proteomes" id="UP000294599">
    <property type="component" value="Unassembled WGS sequence"/>
</dbReference>
<dbReference type="Gene3D" id="3.90.550.10">
    <property type="entry name" value="Spore Coat Polysaccharide Biosynthesis Protein SpsA, Chain A"/>
    <property type="match status" value="1"/>
</dbReference>
<dbReference type="SUPFAM" id="SSF53448">
    <property type="entry name" value="Nucleotide-diphospho-sugar transferases"/>
    <property type="match status" value="1"/>
</dbReference>
<evidence type="ECO:0000313" key="4">
    <source>
        <dbReference type="Proteomes" id="UP000294599"/>
    </source>
</evidence>
<dbReference type="InterPro" id="IPR001173">
    <property type="entry name" value="Glyco_trans_2-like"/>
</dbReference>
<organism evidence="3 4">
    <name type="scientific">Pseudofulvimonas gallinarii</name>
    <dbReference type="NCBI Taxonomy" id="634155"/>
    <lineage>
        <taxon>Bacteria</taxon>
        <taxon>Pseudomonadati</taxon>
        <taxon>Pseudomonadota</taxon>
        <taxon>Gammaproteobacteria</taxon>
        <taxon>Lysobacterales</taxon>
        <taxon>Rhodanobacteraceae</taxon>
        <taxon>Pseudofulvimonas</taxon>
    </lineage>
</organism>
<feature type="transmembrane region" description="Helical" evidence="1">
    <location>
        <begin position="228"/>
        <end position="249"/>
    </location>
</feature>
<dbReference type="OrthoDB" id="9811884at2"/>
<comment type="caution">
    <text evidence="3">The sequence shown here is derived from an EMBL/GenBank/DDBJ whole genome shotgun (WGS) entry which is preliminary data.</text>
</comment>
<evidence type="ECO:0000256" key="1">
    <source>
        <dbReference type="SAM" id="Phobius"/>
    </source>
</evidence>
<dbReference type="RefSeq" id="WP_123520737.1">
    <property type="nucleotide sequence ID" value="NZ_JBHLWF010000086.1"/>
</dbReference>
<dbReference type="EMBL" id="SMAF01000009">
    <property type="protein sequence ID" value="TCS98230.1"/>
    <property type="molecule type" value="Genomic_DNA"/>
</dbReference>
<evidence type="ECO:0000313" key="3">
    <source>
        <dbReference type="EMBL" id="TCS98230.1"/>
    </source>
</evidence>
<keyword evidence="3" id="KW-0808">Transferase</keyword>
<protein>
    <submittedName>
        <fullName evidence="3">Glycosyltransferase involved in cell wall biosynthesis</fullName>
    </submittedName>
</protein>
<name>A0A4R3LFF8_9GAMM</name>
<keyword evidence="1" id="KW-0812">Transmembrane</keyword>
<proteinExistence type="predicted"/>
<dbReference type="InterPro" id="IPR050256">
    <property type="entry name" value="Glycosyltransferase_2"/>
</dbReference>
<evidence type="ECO:0000259" key="2">
    <source>
        <dbReference type="Pfam" id="PF00535"/>
    </source>
</evidence>
<dbReference type="PANTHER" id="PTHR48090">
    <property type="entry name" value="UNDECAPRENYL-PHOSPHATE 4-DEOXY-4-FORMAMIDO-L-ARABINOSE TRANSFERASE-RELATED"/>
    <property type="match status" value="1"/>
</dbReference>
<dbReference type="InterPro" id="IPR029044">
    <property type="entry name" value="Nucleotide-diphossugar_trans"/>
</dbReference>
<feature type="transmembrane region" description="Helical" evidence="1">
    <location>
        <begin position="261"/>
        <end position="287"/>
    </location>
</feature>
<dbReference type="AlphaFoldDB" id="A0A4R3LFF8"/>
<gene>
    <name evidence="3" type="ORF">EDC25_10983</name>
</gene>
<dbReference type="PANTHER" id="PTHR48090:SF8">
    <property type="entry name" value="GLYCOSYLTRANSFERASE CSBB-RELATED"/>
    <property type="match status" value="1"/>
</dbReference>
<dbReference type="GO" id="GO:0016740">
    <property type="term" value="F:transferase activity"/>
    <property type="evidence" value="ECO:0007669"/>
    <property type="project" value="UniProtKB-KW"/>
</dbReference>
<accession>A0A4R3LFF8</accession>
<sequence length="319" mass="35453">MFSLIIPVYRNEQSIPRLLDAIAQIRSRIEGGFEAVFVVDGSPDYSSRELACRLPEYGFQACLVDLSRNFGSFAAIRAGLEMASGDHFAVMAADLQEPPELIVRFHQRLQAGDVDVVVGVRRGRSDPWLTRLLSGMFWRAYRKLVMPEIPPGGVDIFAFNRAVRDQLLAMREARSSLVAQLFWLGFRRVGVEYERLPRLEGKSAWGFRRKLDYLLDSLFAFSDLPIRLLVGLGMLSLAGALILTVVAMVSRLIGIIDVPGYTATLIVLLGFGGLNALGLGIVGIYAWRAYENTKGRALSVIRSHEVFRGREAPGTEESM</sequence>